<evidence type="ECO:0000256" key="5">
    <source>
        <dbReference type="ARBA" id="ARBA00022989"/>
    </source>
</evidence>
<comment type="similarity">
    <text evidence="8">Belongs to the MsrQ family.</text>
</comment>
<dbReference type="Pfam" id="PF01794">
    <property type="entry name" value="Ferric_reduct"/>
    <property type="match status" value="1"/>
</dbReference>
<keyword evidence="6 8" id="KW-0408">Iron</keyword>
<gene>
    <name evidence="8" type="primary">msrQ</name>
    <name evidence="10" type="ORF">HNP49_003636</name>
</gene>
<evidence type="ECO:0000256" key="8">
    <source>
        <dbReference type="HAMAP-Rule" id="MF_01207"/>
    </source>
</evidence>
<keyword evidence="8" id="KW-0288">FMN</keyword>
<name>A0A7X0BV23_9PSED</name>
<protein>
    <recommendedName>
        <fullName evidence="8">Protein-methionine-sulfoxide reductase heme-binding subunit MsrQ</fullName>
    </recommendedName>
    <alternativeName>
        <fullName evidence="8">Flavocytochrome MsrQ</fullName>
    </alternativeName>
</protein>
<proteinExistence type="inferred from homology"/>
<feature type="transmembrane region" description="Helical" evidence="8">
    <location>
        <begin position="165"/>
        <end position="185"/>
    </location>
</feature>
<comment type="subcellular location">
    <subcellularLocation>
        <location evidence="8">Cell membrane</location>
        <topology evidence="8">Multi-pass membrane protein</topology>
    </subcellularLocation>
    <subcellularLocation>
        <location evidence="1">Membrane</location>
        <topology evidence="1">Multi-pass membrane protein</topology>
    </subcellularLocation>
</comment>
<dbReference type="GO" id="GO:0005886">
    <property type="term" value="C:plasma membrane"/>
    <property type="evidence" value="ECO:0007669"/>
    <property type="project" value="UniProtKB-SubCell"/>
</dbReference>
<feature type="transmembrane region" description="Helical" evidence="8">
    <location>
        <begin position="39"/>
        <end position="61"/>
    </location>
</feature>
<dbReference type="Proteomes" id="UP000557193">
    <property type="component" value="Unassembled WGS sequence"/>
</dbReference>
<evidence type="ECO:0000313" key="10">
    <source>
        <dbReference type="EMBL" id="MBB6343434.1"/>
    </source>
</evidence>
<comment type="cofactor">
    <cofactor evidence="8">
        <name>FMN</name>
        <dbReference type="ChEBI" id="CHEBI:58210"/>
    </cofactor>
    <text evidence="8">Binds 1 FMN per subunit.</text>
</comment>
<comment type="subunit">
    <text evidence="8">Heterodimer of a catalytic subunit (MsrP) and a heme-binding subunit (MsrQ).</text>
</comment>
<evidence type="ECO:0000256" key="3">
    <source>
        <dbReference type="ARBA" id="ARBA00022617"/>
    </source>
</evidence>
<evidence type="ECO:0000256" key="4">
    <source>
        <dbReference type="ARBA" id="ARBA00022692"/>
    </source>
</evidence>
<sequence length="196" mass="22560">MLGWRISVFALSALPLAWVVSQAVLNKLGVDPVKELLDFLGHSALTLLLVTLCMTPLRLIHGWRGWQLVRRQLGLWSFTYACLHMLVFAGLMIEWNAVRLCVELERRPYVLIGSLALAGLLLLAITSNRYSMRRLGVRWKSLHRLVYPVLILVLLHYLWVVRSDIAFWLFYAFAGSALLLFRLPMLQKRVLFAFRG</sequence>
<keyword evidence="2 8" id="KW-0813">Transport</keyword>
<feature type="transmembrane region" description="Helical" evidence="8">
    <location>
        <begin position="73"/>
        <end position="97"/>
    </location>
</feature>
<keyword evidence="7 8" id="KW-0472">Membrane</keyword>
<dbReference type="GO" id="GO:0016679">
    <property type="term" value="F:oxidoreductase activity, acting on diphenols and related substances as donors"/>
    <property type="evidence" value="ECO:0007669"/>
    <property type="project" value="TreeGrafter"/>
</dbReference>
<dbReference type="GO" id="GO:0030091">
    <property type="term" value="P:protein repair"/>
    <property type="evidence" value="ECO:0007669"/>
    <property type="project" value="UniProtKB-UniRule"/>
</dbReference>
<dbReference type="HAMAP" id="MF_01207">
    <property type="entry name" value="MsrQ"/>
    <property type="match status" value="1"/>
</dbReference>
<comment type="cofactor">
    <cofactor evidence="8">
        <name>heme b</name>
        <dbReference type="ChEBI" id="CHEBI:60344"/>
    </cofactor>
    <text evidence="8">Binds 1 heme b (iron(II)-protoporphyrin IX) group per subunit.</text>
</comment>
<evidence type="ECO:0000256" key="2">
    <source>
        <dbReference type="ARBA" id="ARBA00022448"/>
    </source>
</evidence>
<evidence type="ECO:0000313" key="11">
    <source>
        <dbReference type="Proteomes" id="UP000557193"/>
    </source>
</evidence>
<dbReference type="GO" id="GO:0020037">
    <property type="term" value="F:heme binding"/>
    <property type="evidence" value="ECO:0007669"/>
    <property type="project" value="UniProtKB-UniRule"/>
</dbReference>
<dbReference type="GO" id="GO:0009055">
    <property type="term" value="F:electron transfer activity"/>
    <property type="evidence" value="ECO:0007669"/>
    <property type="project" value="UniProtKB-UniRule"/>
</dbReference>
<keyword evidence="4 8" id="KW-0812">Transmembrane</keyword>
<dbReference type="AlphaFoldDB" id="A0A7X0BV23"/>
<dbReference type="PANTHER" id="PTHR36964:SF1">
    <property type="entry name" value="PROTEIN-METHIONINE-SULFOXIDE REDUCTASE HEME-BINDING SUBUNIT MSRQ"/>
    <property type="match status" value="1"/>
</dbReference>
<reference evidence="10 11" key="1">
    <citation type="submission" date="2020-08" db="EMBL/GenBank/DDBJ databases">
        <title>Functional genomics of gut bacteria from endangered species of beetles.</title>
        <authorList>
            <person name="Carlos-Shanley C."/>
        </authorList>
    </citation>
    <scope>NUCLEOTIDE SEQUENCE [LARGE SCALE GENOMIC DNA]</scope>
    <source>
        <strain evidence="10 11">S00202</strain>
    </source>
</reference>
<evidence type="ECO:0000259" key="9">
    <source>
        <dbReference type="Pfam" id="PF01794"/>
    </source>
</evidence>
<dbReference type="EMBL" id="JACHLL010000009">
    <property type="protein sequence ID" value="MBB6343434.1"/>
    <property type="molecule type" value="Genomic_DNA"/>
</dbReference>
<dbReference type="GO" id="GO:0010181">
    <property type="term" value="F:FMN binding"/>
    <property type="evidence" value="ECO:0007669"/>
    <property type="project" value="UniProtKB-UniRule"/>
</dbReference>
<organism evidence="10 11">
    <name type="scientific">Pseudomonas fluvialis</name>
    <dbReference type="NCBI Taxonomy" id="1793966"/>
    <lineage>
        <taxon>Bacteria</taxon>
        <taxon>Pseudomonadati</taxon>
        <taxon>Pseudomonadota</taxon>
        <taxon>Gammaproteobacteria</taxon>
        <taxon>Pseudomonadales</taxon>
        <taxon>Pseudomonadaceae</taxon>
        <taxon>Pseudomonas</taxon>
    </lineage>
</organism>
<evidence type="ECO:0000256" key="6">
    <source>
        <dbReference type="ARBA" id="ARBA00023004"/>
    </source>
</evidence>
<accession>A0A7X0BV23</accession>
<evidence type="ECO:0000256" key="7">
    <source>
        <dbReference type="ARBA" id="ARBA00023136"/>
    </source>
</evidence>
<feature type="transmembrane region" description="Helical" evidence="8">
    <location>
        <begin position="109"/>
        <end position="130"/>
    </location>
</feature>
<evidence type="ECO:0000256" key="1">
    <source>
        <dbReference type="ARBA" id="ARBA00004141"/>
    </source>
</evidence>
<feature type="transmembrane region" description="Helical" evidence="8">
    <location>
        <begin position="142"/>
        <end position="159"/>
    </location>
</feature>
<comment type="function">
    <text evidence="8">Part of the MsrPQ system that repairs oxidized periplasmic proteins containing methionine sulfoxide residues (Met-O), using respiratory chain electrons. Thus protects these proteins from oxidative-stress damage caused by reactive species of oxygen and chlorine generated by the host defense mechanisms. MsrPQ is essential for the maintenance of envelope integrity under bleach stress, rescuing a wide series of structurally unrelated periplasmic proteins from methionine oxidation. MsrQ provides electrons for reduction to the reductase catalytic subunit MsrP, using the quinone pool of the respiratory chain.</text>
</comment>
<comment type="caution">
    <text evidence="8">Lacks conserved residue(s) required for the propagation of feature annotation.</text>
</comment>
<dbReference type="InterPro" id="IPR022837">
    <property type="entry name" value="MsrQ-like"/>
</dbReference>
<keyword evidence="3 8" id="KW-0349">Heme</keyword>
<keyword evidence="11" id="KW-1185">Reference proteome</keyword>
<keyword evidence="8" id="KW-1003">Cell membrane</keyword>
<keyword evidence="8" id="KW-0285">Flavoprotein</keyword>
<keyword evidence="5 8" id="KW-1133">Transmembrane helix</keyword>
<comment type="caution">
    <text evidence="10">The sequence shown here is derived from an EMBL/GenBank/DDBJ whole genome shotgun (WGS) entry which is preliminary data.</text>
</comment>
<keyword evidence="8" id="KW-0249">Electron transport</keyword>
<dbReference type="GO" id="GO:0046872">
    <property type="term" value="F:metal ion binding"/>
    <property type="evidence" value="ECO:0007669"/>
    <property type="project" value="UniProtKB-KW"/>
</dbReference>
<dbReference type="PANTHER" id="PTHR36964">
    <property type="entry name" value="PROTEIN-METHIONINE-SULFOXIDE REDUCTASE HEME-BINDING SUBUNIT MSRQ"/>
    <property type="match status" value="1"/>
</dbReference>
<dbReference type="InterPro" id="IPR013130">
    <property type="entry name" value="Fe3_Rdtase_TM_dom"/>
</dbReference>
<feature type="domain" description="Ferric oxidoreductase" evidence="9">
    <location>
        <begin position="40"/>
        <end position="153"/>
    </location>
</feature>
<dbReference type="RefSeq" id="WP_409372565.1">
    <property type="nucleotide sequence ID" value="NZ_JACHLL010000009.1"/>
</dbReference>
<keyword evidence="8" id="KW-0479">Metal-binding</keyword>